<dbReference type="Pfam" id="PF13639">
    <property type="entry name" value="zf-RING_2"/>
    <property type="match status" value="1"/>
</dbReference>
<feature type="transmembrane region" description="Helical" evidence="14">
    <location>
        <begin position="20"/>
        <end position="37"/>
    </location>
</feature>
<evidence type="ECO:0000256" key="12">
    <source>
        <dbReference type="ARBA" id="ARBA00023136"/>
    </source>
</evidence>
<keyword evidence="9" id="KW-0833">Ubl conjugation pathway</keyword>
<evidence type="ECO:0000256" key="10">
    <source>
        <dbReference type="ARBA" id="ARBA00022833"/>
    </source>
</evidence>
<feature type="domain" description="RING-type" evidence="15">
    <location>
        <begin position="213"/>
        <end position="254"/>
    </location>
</feature>
<evidence type="ECO:0000256" key="3">
    <source>
        <dbReference type="ARBA" id="ARBA00004906"/>
    </source>
</evidence>
<protein>
    <recommendedName>
        <fullName evidence="4">RING-type E3 ubiquitin transferase</fullName>
        <ecNumber evidence="4">2.3.2.27</ecNumber>
    </recommendedName>
</protein>
<dbReference type="GO" id="GO:0006511">
    <property type="term" value="P:ubiquitin-dependent protein catabolic process"/>
    <property type="evidence" value="ECO:0007669"/>
    <property type="project" value="TreeGrafter"/>
</dbReference>
<comment type="caution">
    <text evidence="16">The sequence shown here is derived from an EMBL/GenBank/DDBJ whole genome shotgun (WGS) entry which is preliminary data.</text>
</comment>
<keyword evidence="10" id="KW-0862">Zinc</keyword>
<dbReference type="PROSITE" id="PS50089">
    <property type="entry name" value="ZF_RING_2"/>
    <property type="match status" value="1"/>
</dbReference>
<keyword evidence="12 14" id="KW-0472">Membrane</keyword>
<dbReference type="EC" id="2.3.2.27" evidence="4"/>
<feature type="transmembrane region" description="Helical" evidence="14">
    <location>
        <begin position="91"/>
        <end position="108"/>
    </location>
</feature>
<dbReference type="FunFam" id="3.30.40.10:FF:000217">
    <property type="entry name" value="E3 ubiquitin-protein ligase At1g12760"/>
    <property type="match status" value="1"/>
</dbReference>
<evidence type="ECO:0000259" key="15">
    <source>
        <dbReference type="PROSITE" id="PS50089"/>
    </source>
</evidence>
<keyword evidence="11 14" id="KW-1133">Transmembrane helix</keyword>
<dbReference type="OrthoDB" id="8062037at2759"/>
<sequence>MDEMQMALALFFTRRRQCRLWIVGYAVQLVLHVVCVWSEYKKRNSQRDLEASGRGHFVYSRSYSDSSLGSDESDTGGYFFARRKSDDEASFAKHLESAYTMLSFIWWVTGFYWESAGGQNLTTESPQLYWLCITSLAFDVFFVVVCVAVACVVGLAEGATKEDIERLPRCKFQKISDLEKQSSETEGSYGGIMTECNSNSPTEHVLPQEDAECCICLSAYDDGAELREVPCGHHFHSACIDKWLYINATCPLCKFNILKNGNQDGSEKV</sequence>
<dbReference type="GO" id="GO:0008270">
    <property type="term" value="F:zinc ion binding"/>
    <property type="evidence" value="ECO:0007669"/>
    <property type="project" value="UniProtKB-KW"/>
</dbReference>
<evidence type="ECO:0000256" key="13">
    <source>
        <dbReference type="PROSITE-ProRule" id="PRU00175"/>
    </source>
</evidence>
<dbReference type="InterPro" id="IPR013083">
    <property type="entry name" value="Znf_RING/FYVE/PHD"/>
</dbReference>
<dbReference type="EMBL" id="BKCP01001113">
    <property type="protein sequence ID" value="GER26479.1"/>
    <property type="molecule type" value="Genomic_DNA"/>
</dbReference>
<dbReference type="GO" id="GO:0061630">
    <property type="term" value="F:ubiquitin protein ligase activity"/>
    <property type="evidence" value="ECO:0007669"/>
    <property type="project" value="UniProtKB-EC"/>
</dbReference>
<accession>A0A5A7P152</accession>
<comment type="subcellular location">
    <subcellularLocation>
        <location evidence="2">Membrane</location>
        <topology evidence="2">Multi-pass membrane protein</topology>
    </subcellularLocation>
</comment>
<dbReference type="SUPFAM" id="SSF57850">
    <property type="entry name" value="RING/U-box"/>
    <property type="match status" value="1"/>
</dbReference>
<proteinExistence type="predicted"/>
<keyword evidence="6 14" id="KW-0812">Transmembrane</keyword>
<name>A0A5A7P152_STRAF</name>
<dbReference type="Proteomes" id="UP000325081">
    <property type="component" value="Unassembled WGS sequence"/>
</dbReference>
<organism evidence="16 17">
    <name type="scientific">Striga asiatica</name>
    <name type="common">Asiatic witchweed</name>
    <name type="synonym">Buchnera asiatica</name>
    <dbReference type="NCBI Taxonomy" id="4170"/>
    <lineage>
        <taxon>Eukaryota</taxon>
        <taxon>Viridiplantae</taxon>
        <taxon>Streptophyta</taxon>
        <taxon>Embryophyta</taxon>
        <taxon>Tracheophyta</taxon>
        <taxon>Spermatophyta</taxon>
        <taxon>Magnoliopsida</taxon>
        <taxon>eudicotyledons</taxon>
        <taxon>Gunneridae</taxon>
        <taxon>Pentapetalae</taxon>
        <taxon>asterids</taxon>
        <taxon>lamiids</taxon>
        <taxon>Lamiales</taxon>
        <taxon>Orobanchaceae</taxon>
        <taxon>Buchnereae</taxon>
        <taxon>Striga</taxon>
    </lineage>
</organism>
<evidence type="ECO:0000256" key="14">
    <source>
        <dbReference type="SAM" id="Phobius"/>
    </source>
</evidence>
<keyword evidence="5" id="KW-0808">Transferase</keyword>
<dbReference type="GO" id="GO:0000325">
    <property type="term" value="C:plant-type vacuole"/>
    <property type="evidence" value="ECO:0007669"/>
    <property type="project" value="TreeGrafter"/>
</dbReference>
<evidence type="ECO:0000256" key="6">
    <source>
        <dbReference type="ARBA" id="ARBA00022692"/>
    </source>
</evidence>
<evidence type="ECO:0000256" key="11">
    <source>
        <dbReference type="ARBA" id="ARBA00022989"/>
    </source>
</evidence>
<gene>
    <name evidence="16" type="ORF">STAS_02132</name>
</gene>
<dbReference type="Gene3D" id="3.30.40.10">
    <property type="entry name" value="Zinc/RING finger domain, C3HC4 (zinc finger)"/>
    <property type="match status" value="1"/>
</dbReference>
<dbReference type="PANTHER" id="PTHR45977">
    <property type="entry name" value="TARGET OF ERK KINASE MPK-1"/>
    <property type="match status" value="1"/>
</dbReference>
<evidence type="ECO:0000256" key="2">
    <source>
        <dbReference type="ARBA" id="ARBA00004141"/>
    </source>
</evidence>
<comment type="pathway">
    <text evidence="3">Protein modification; protein ubiquitination.</text>
</comment>
<evidence type="ECO:0000256" key="1">
    <source>
        <dbReference type="ARBA" id="ARBA00000900"/>
    </source>
</evidence>
<dbReference type="SMART" id="SM00184">
    <property type="entry name" value="RING"/>
    <property type="match status" value="1"/>
</dbReference>
<dbReference type="PANTHER" id="PTHR45977:SF28">
    <property type="entry name" value="OS02G0674700 PROTEIN"/>
    <property type="match status" value="1"/>
</dbReference>
<evidence type="ECO:0000313" key="17">
    <source>
        <dbReference type="Proteomes" id="UP000325081"/>
    </source>
</evidence>
<reference evidence="17" key="1">
    <citation type="journal article" date="2019" name="Curr. Biol.">
        <title>Genome Sequence of Striga asiatica Provides Insight into the Evolution of Plant Parasitism.</title>
        <authorList>
            <person name="Yoshida S."/>
            <person name="Kim S."/>
            <person name="Wafula E.K."/>
            <person name="Tanskanen J."/>
            <person name="Kim Y.M."/>
            <person name="Honaas L."/>
            <person name="Yang Z."/>
            <person name="Spallek T."/>
            <person name="Conn C.E."/>
            <person name="Ichihashi Y."/>
            <person name="Cheong K."/>
            <person name="Cui S."/>
            <person name="Der J.P."/>
            <person name="Gundlach H."/>
            <person name="Jiao Y."/>
            <person name="Hori C."/>
            <person name="Ishida J.K."/>
            <person name="Kasahara H."/>
            <person name="Kiba T."/>
            <person name="Kim M.S."/>
            <person name="Koo N."/>
            <person name="Laohavisit A."/>
            <person name="Lee Y.H."/>
            <person name="Lumba S."/>
            <person name="McCourt P."/>
            <person name="Mortimer J.C."/>
            <person name="Mutuku J.M."/>
            <person name="Nomura T."/>
            <person name="Sasaki-Sekimoto Y."/>
            <person name="Seto Y."/>
            <person name="Wang Y."/>
            <person name="Wakatake T."/>
            <person name="Sakakibara H."/>
            <person name="Demura T."/>
            <person name="Yamaguchi S."/>
            <person name="Yoneyama K."/>
            <person name="Manabe R.I."/>
            <person name="Nelson D.C."/>
            <person name="Schulman A.H."/>
            <person name="Timko M.P."/>
            <person name="dePamphilis C.W."/>
            <person name="Choi D."/>
            <person name="Shirasu K."/>
        </authorList>
    </citation>
    <scope>NUCLEOTIDE SEQUENCE [LARGE SCALE GENOMIC DNA]</scope>
    <source>
        <strain evidence="17">cv. UVA1</strain>
    </source>
</reference>
<comment type="catalytic activity">
    <reaction evidence="1">
        <text>S-ubiquitinyl-[E2 ubiquitin-conjugating enzyme]-L-cysteine + [acceptor protein]-L-lysine = [E2 ubiquitin-conjugating enzyme]-L-cysteine + N(6)-ubiquitinyl-[acceptor protein]-L-lysine.</text>
        <dbReference type="EC" id="2.3.2.27"/>
    </reaction>
</comment>
<dbReference type="GO" id="GO:0016567">
    <property type="term" value="P:protein ubiquitination"/>
    <property type="evidence" value="ECO:0007669"/>
    <property type="project" value="TreeGrafter"/>
</dbReference>
<dbReference type="AlphaFoldDB" id="A0A5A7P152"/>
<keyword evidence="17" id="KW-1185">Reference proteome</keyword>
<feature type="transmembrane region" description="Helical" evidence="14">
    <location>
        <begin position="128"/>
        <end position="156"/>
    </location>
</feature>
<keyword evidence="8 13" id="KW-0863">Zinc-finger</keyword>
<evidence type="ECO:0000313" key="16">
    <source>
        <dbReference type="EMBL" id="GER26479.1"/>
    </source>
</evidence>
<evidence type="ECO:0000256" key="4">
    <source>
        <dbReference type="ARBA" id="ARBA00012483"/>
    </source>
</evidence>
<keyword evidence="7" id="KW-0479">Metal-binding</keyword>
<evidence type="ECO:0000256" key="8">
    <source>
        <dbReference type="ARBA" id="ARBA00022771"/>
    </source>
</evidence>
<dbReference type="GO" id="GO:0016020">
    <property type="term" value="C:membrane"/>
    <property type="evidence" value="ECO:0007669"/>
    <property type="project" value="UniProtKB-SubCell"/>
</dbReference>
<dbReference type="InterPro" id="IPR001841">
    <property type="entry name" value="Znf_RING"/>
</dbReference>
<evidence type="ECO:0000256" key="5">
    <source>
        <dbReference type="ARBA" id="ARBA00022679"/>
    </source>
</evidence>
<evidence type="ECO:0000256" key="9">
    <source>
        <dbReference type="ARBA" id="ARBA00022786"/>
    </source>
</evidence>
<evidence type="ECO:0000256" key="7">
    <source>
        <dbReference type="ARBA" id="ARBA00022723"/>
    </source>
</evidence>